<feature type="signal peptide" evidence="2">
    <location>
        <begin position="1"/>
        <end position="17"/>
    </location>
</feature>
<keyword evidence="2" id="KW-0732">Signal</keyword>
<gene>
    <name evidence="3" type="ORF">VCUG_01087</name>
</gene>
<evidence type="ECO:0000256" key="1">
    <source>
        <dbReference type="SAM" id="Phobius"/>
    </source>
</evidence>
<evidence type="ECO:0000313" key="4">
    <source>
        <dbReference type="Proteomes" id="UP000011081"/>
    </source>
</evidence>
<name>L2GUV2_VAVCU</name>
<organism evidence="3 4">
    <name type="scientific">Vavraia culicis (isolate floridensis)</name>
    <name type="common">Microsporidian parasite</name>
    <dbReference type="NCBI Taxonomy" id="948595"/>
    <lineage>
        <taxon>Eukaryota</taxon>
        <taxon>Fungi</taxon>
        <taxon>Fungi incertae sedis</taxon>
        <taxon>Microsporidia</taxon>
        <taxon>Pleistophoridae</taxon>
        <taxon>Vavraia</taxon>
    </lineage>
</organism>
<dbReference type="Proteomes" id="UP000011081">
    <property type="component" value="Unassembled WGS sequence"/>
</dbReference>
<feature type="transmembrane region" description="Helical" evidence="1">
    <location>
        <begin position="108"/>
        <end position="131"/>
    </location>
</feature>
<evidence type="ECO:0000256" key="2">
    <source>
        <dbReference type="SAM" id="SignalP"/>
    </source>
</evidence>
<reference evidence="4" key="1">
    <citation type="submission" date="2011-03" db="EMBL/GenBank/DDBJ databases">
        <title>The genome sequence of Vavraia culicis strain floridensis.</title>
        <authorList>
            <consortium name="The Broad Institute Genome Sequencing Platform"/>
            <person name="Cuomo C."/>
            <person name="Becnel J."/>
            <person name="Sanscrainte N."/>
            <person name="Young S.K."/>
            <person name="Zeng Q."/>
            <person name="Gargeya S."/>
            <person name="Fitzgerald M."/>
            <person name="Haas B."/>
            <person name="Abouelleil A."/>
            <person name="Alvarado L."/>
            <person name="Arachchi H.M."/>
            <person name="Berlin A."/>
            <person name="Chapman S.B."/>
            <person name="Gearin G."/>
            <person name="Goldberg J."/>
            <person name="Griggs A."/>
            <person name="Gujja S."/>
            <person name="Hansen M."/>
            <person name="Heiman D."/>
            <person name="Howarth C."/>
            <person name="Larimer J."/>
            <person name="Lui A."/>
            <person name="MacDonald P.J.P."/>
            <person name="McCowen C."/>
            <person name="Montmayeur A."/>
            <person name="Murphy C."/>
            <person name="Neiman D."/>
            <person name="Pearson M."/>
            <person name="Priest M."/>
            <person name="Roberts A."/>
            <person name="Saif S."/>
            <person name="Shea T."/>
            <person name="Sisk P."/>
            <person name="Stolte C."/>
            <person name="Sykes S."/>
            <person name="Wortman J."/>
            <person name="Nusbaum C."/>
            <person name="Birren B."/>
        </authorList>
    </citation>
    <scope>NUCLEOTIDE SEQUENCE [LARGE SCALE GENOMIC DNA]</scope>
    <source>
        <strain evidence="4">floridensis</strain>
    </source>
</reference>
<dbReference type="VEuPathDB" id="MicrosporidiaDB:VCUG_01087"/>
<dbReference type="EMBL" id="GL877418">
    <property type="protein sequence ID" value="ELA47436.1"/>
    <property type="molecule type" value="Genomic_DNA"/>
</dbReference>
<dbReference type="GeneID" id="19878969"/>
<keyword evidence="4" id="KW-1185">Reference proteome</keyword>
<evidence type="ECO:0008006" key="5">
    <source>
        <dbReference type="Google" id="ProtNLM"/>
    </source>
</evidence>
<dbReference type="HOGENOM" id="CLU_1490095_0_0_1"/>
<accession>L2GUV2</accession>
<dbReference type="InterPro" id="IPR036869">
    <property type="entry name" value="J_dom_sf"/>
</dbReference>
<proteinExistence type="predicted"/>
<keyword evidence="1" id="KW-1133">Transmembrane helix</keyword>
<dbReference type="SUPFAM" id="SSF46565">
    <property type="entry name" value="Chaperone J-domain"/>
    <property type="match status" value="1"/>
</dbReference>
<dbReference type="RefSeq" id="XP_008074106.1">
    <property type="nucleotide sequence ID" value="XM_008075915.1"/>
</dbReference>
<dbReference type="OMA" id="RTFYEMF"/>
<feature type="chain" id="PRO_5003960035" description="J domain-containing protein" evidence="2">
    <location>
        <begin position="18"/>
        <end position="181"/>
    </location>
</feature>
<keyword evidence="1" id="KW-0812">Transmembrane</keyword>
<keyword evidence="1" id="KW-0472">Membrane</keyword>
<protein>
    <recommendedName>
        <fullName evidence="5">J domain-containing protein</fullName>
    </recommendedName>
</protein>
<dbReference type="InParanoid" id="L2GUV2"/>
<evidence type="ECO:0000313" key="3">
    <source>
        <dbReference type="EMBL" id="ELA47436.1"/>
    </source>
</evidence>
<dbReference type="AlphaFoldDB" id="L2GUV2"/>
<sequence length="181" mass="21809">MFLFLFPILALVNNSNIFKSIQTLHKKTKFRTFYEMFDVKENTDIKVIRSQFYRLVKESKPFPDLDLPKNLAEKIITDGYNILNKHKKEYDLMLKDKFTVPINPEAKAFFYVNLVVFILFIAVLTDLLVSFMRFLINRRKYEGVNKAEEKKLRRSGDIQVFGWDRMYTVRLYKRVKRIFIR</sequence>
<dbReference type="OrthoDB" id="2196113at2759"/>